<protein>
    <recommendedName>
        <fullName evidence="4">Leucine-binding protein domain-containing protein</fullName>
    </recommendedName>
</protein>
<evidence type="ECO:0000313" key="6">
    <source>
        <dbReference type="Proteomes" id="UP000321638"/>
    </source>
</evidence>
<dbReference type="AlphaFoldDB" id="A0A5C8PW62"/>
<keyword evidence="3" id="KW-0029">Amino-acid transport</keyword>
<dbReference type="InterPro" id="IPR051010">
    <property type="entry name" value="BCAA_transport"/>
</dbReference>
<dbReference type="PANTHER" id="PTHR30483">
    <property type="entry name" value="LEUCINE-SPECIFIC-BINDING PROTEIN"/>
    <property type="match status" value="1"/>
</dbReference>
<name>A0A5C8PW62_9HYPH</name>
<dbReference type="InterPro" id="IPR028082">
    <property type="entry name" value="Peripla_BP_I"/>
</dbReference>
<gene>
    <name evidence="5" type="ORF">FHP25_01705</name>
</gene>
<dbReference type="InterPro" id="IPR028081">
    <property type="entry name" value="Leu-bd"/>
</dbReference>
<reference evidence="5 6" key="1">
    <citation type="submission" date="2019-06" db="EMBL/GenBank/DDBJ databases">
        <title>New taxonomy in bacterial strain CC-CFT640, isolated from vineyard.</title>
        <authorList>
            <person name="Lin S.-Y."/>
            <person name="Tsai C.-F."/>
            <person name="Young C.-C."/>
        </authorList>
    </citation>
    <scope>NUCLEOTIDE SEQUENCE [LARGE SCALE GENOMIC DNA]</scope>
    <source>
        <strain evidence="5 6">CC-CFT640</strain>
    </source>
</reference>
<feature type="domain" description="Leucine-binding protein" evidence="4">
    <location>
        <begin position="28"/>
        <end position="391"/>
    </location>
</feature>
<keyword evidence="3" id="KW-0813">Transport</keyword>
<keyword evidence="6" id="KW-1185">Reference proteome</keyword>
<organism evidence="5 6">
    <name type="scientific">Vineibacter terrae</name>
    <dbReference type="NCBI Taxonomy" id="2586908"/>
    <lineage>
        <taxon>Bacteria</taxon>
        <taxon>Pseudomonadati</taxon>
        <taxon>Pseudomonadota</taxon>
        <taxon>Alphaproteobacteria</taxon>
        <taxon>Hyphomicrobiales</taxon>
        <taxon>Vineibacter</taxon>
    </lineage>
</organism>
<evidence type="ECO:0000256" key="2">
    <source>
        <dbReference type="ARBA" id="ARBA00022729"/>
    </source>
</evidence>
<dbReference type="PANTHER" id="PTHR30483:SF38">
    <property type="entry name" value="BLR7848 PROTEIN"/>
    <property type="match status" value="1"/>
</dbReference>
<comment type="similarity">
    <text evidence="1">Belongs to the leucine-binding protein family.</text>
</comment>
<sequence length="417" mass="44545">MPSKGLKRLFGAAAAMALSGTPAGAQKEITVGFQSDRVGLTQTICAVICPAFHDYMALVNSKGGVEGYKIKVLEIDTEYKVPQGVEAYERMKKEGAVAVALYGTAIVAALTQRLNDDRIPGTAPGFGNAVAADGRRYPYLIPMAAGYWSQAAGGIQFAKQALGGSLKGKKIGYLYIDNPAGREPLPILETLAKVEGFELRTFAVPAPGLELGAQVLDIAQRYRADFVMAHLFGRSPSVAIKEFKRVGYPLSKVLGFVWSAAEADVEAAGGFGVAEGYYTVQFAGVGPDHPVRAEIADMYKKEGKPVPRELASTVYYNRGIVWAAAHVEAIRNAVKAKAGGMPTSEDVKKGFETINAKSLAAVGGISPPLEITADDHEGGGWVQIFQVKGGKFVKASEWMQAYRDVVKKHLEADAKRN</sequence>
<dbReference type="CDD" id="cd06334">
    <property type="entry name" value="PBP1_ABC_ligand_binding-like"/>
    <property type="match status" value="1"/>
</dbReference>
<evidence type="ECO:0000313" key="5">
    <source>
        <dbReference type="EMBL" id="TXL82436.1"/>
    </source>
</evidence>
<dbReference type="RefSeq" id="WP_147845142.1">
    <property type="nucleotide sequence ID" value="NZ_VDUZ01000001.1"/>
</dbReference>
<dbReference type="Proteomes" id="UP000321638">
    <property type="component" value="Unassembled WGS sequence"/>
</dbReference>
<dbReference type="Gene3D" id="3.40.50.2300">
    <property type="match status" value="2"/>
</dbReference>
<dbReference type="SUPFAM" id="SSF53822">
    <property type="entry name" value="Periplasmic binding protein-like I"/>
    <property type="match status" value="1"/>
</dbReference>
<evidence type="ECO:0000256" key="1">
    <source>
        <dbReference type="ARBA" id="ARBA00010062"/>
    </source>
</evidence>
<proteinExistence type="inferred from homology"/>
<dbReference type="GO" id="GO:0006865">
    <property type="term" value="P:amino acid transport"/>
    <property type="evidence" value="ECO:0007669"/>
    <property type="project" value="UniProtKB-KW"/>
</dbReference>
<dbReference type="Pfam" id="PF13458">
    <property type="entry name" value="Peripla_BP_6"/>
    <property type="match status" value="1"/>
</dbReference>
<comment type="caution">
    <text evidence="5">The sequence shown here is derived from an EMBL/GenBank/DDBJ whole genome shotgun (WGS) entry which is preliminary data.</text>
</comment>
<dbReference type="OrthoDB" id="8184122at2"/>
<accession>A0A5C8PW62</accession>
<dbReference type="EMBL" id="VDUZ01000001">
    <property type="protein sequence ID" value="TXL82436.1"/>
    <property type="molecule type" value="Genomic_DNA"/>
</dbReference>
<keyword evidence="2" id="KW-0732">Signal</keyword>
<evidence type="ECO:0000256" key="3">
    <source>
        <dbReference type="ARBA" id="ARBA00022970"/>
    </source>
</evidence>
<evidence type="ECO:0000259" key="4">
    <source>
        <dbReference type="Pfam" id="PF13458"/>
    </source>
</evidence>